<keyword evidence="2" id="KW-0808">Transferase</keyword>
<evidence type="ECO:0000259" key="1">
    <source>
        <dbReference type="Pfam" id="PF00535"/>
    </source>
</evidence>
<name>A0ABV4C2E3_9MYCO</name>
<accession>A0ABV4C2E3</accession>
<dbReference type="InterPro" id="IPR001173">
    <property type="entry name" value="Glyco_trans_2-like"/>
</dbReference>
<dbReference type="SUPFAM" id="SSF53448">
    <property type="entry name" value="Nucleotide-diphospho-sugar transferases"/>
    <property type="match status" value="1"/>
</dbReference>
<dbReference type="RefSeq" id="WP_369739077.1">
    <property type="nucleotide sequence ID" value="NZ_JBGEDP010000001.1"/>
</dbReference>
<keyword evidence="2" id="KW-0328">Glycosyltransferase</keyword>
<dbReference type="EC" id="2.4.-.-" evidence="2"/>
<gene>
    <name evidence="2" type="ORF">AB8998_17745</name>
</gene>
<reference evidence="2 3" key="1">
    <citation type="submission" date="2024-08" db="EMBL/GenBank/DDBJ databases">
        <title>Mycobacterium servetensis sp. nov., a novel rapid-growing mycobacterial species recovered from a human patient in Zaragoza, Spain.</title>
        <authorList>
            <person name="Tristancho-Baro A.I."/>
            <person name="Buenestado-Serrano S."/>
            <person name="Garcia De Viedma D."/>
            <person name="Milagro-Beamonte A."/>
            <person name="Burillo N."/>
            <person name="Sanz S."/>
            <person name="Lopez-Calleja A.I."/>
            <person name="Penas-Utrilla D."/>
            <person name="Guardingo M."/>
            <person name="Garcia M.J."/>
            <person name="Vinuelas-Bayon J."/>
        </authorList>
    </citation>
    <scope>NUCLEOTIDE SEQUENCE [LARGE SCALE GENOMIC DNA]</scope>
    <source>
        <strain evidence="3">HUMS_12744610</strain>
    </source>
</reference>
<feature type="domain" description="Glycosyltransferase 2-like" evidence="1">
    <location>
        <begin position="13"/>
        <end position="174"/>
    </location>
</feature>
<sequence length="351" mass="40239">MTDRTGANCPKVSVVSTTYNQEAYVRQTFDGFVAQQTDFPVEIIVADDASTDATPAIIREYTDRHPNLFRPIFRSENLGLNANLIDALSSARGEHLALCEGDDYWIDPLKLSKQVTFLDEHPEASVCFHPVRVIWEDGRINDSEFPPVDWRRDLSVDKLLRRNFIQTNSVMYRRLPDYGGIPADVMPLDWYLHVRHAVHGGIAMLPETMAVYRRHPHGMWYNLVVDPAKFWVGQGLGHAATFNAMLDLFPDDLMREHIVAEQVDFMLRQVAKVPGREGRAALLEIGRKYPRIAMLALETRYSTPWQRMKAKWHTHGTESLSRRALANSCSQLIENLRRESTRRVQSRADPQ</sequence>
<dbReference type="GO" id="GO:0016757">
    <property type="term" value="F:glycosyltransferase activity"/>
    <property type="evidence" value="ECO:0007669"/>
    <property type="project" value="UniProtKB-KW"/>
</dbReference>
<dbReference type="Pfam" id="PF00535">
    <property type="entry name" value="Glycos_transf_2"/>
    <property type="match status" value="1"/>
</dbReference>
<dbReference type="EMBL" id="JBGEDP010000001">
    <property type="protein sequence ID" value="MEY8016703.1"/>
    <property type="molecule type" value="Genomic_DNA"/>
</dbReference>
<keyword evidence="3" id="KW-1185">Reference proteome</keyword>
<evidence type="ECO:0000313" key="2">
    <source>
        <dbReference type="EMBL" id="MEY8016703.1"/>
    </source>
</evidence>
<organism evidence="2 3">
    <name type="scientific">Mycobacterium servetii</name>
    <dbReference type="NCBI Taxonomy" id="3237418"/>
    <lineage>
        <taxon>Bacteria</taxon>
        <taxon>Bacillati</taxon>
        <taxon>Actinomycetota</taxon>
        <taxon>Actinomycetes</taxon>
        <taxon>Mycobacteriales</taxon>
        <taxon>Mycobacteriaceae</taxon>
        <taxon>Mycobacterium</taxon>
    </lineage>
</organism>
<dbReference type="Gene3D" id="3.90.550.10">
    <property type="entry name" value="Spore Coat Polysaccharide Biosynthesis Protein SpsA, Chain A"/>
    <property type="match status" value="1"/>
</dbReference>
<evidence type="ECO:0000313" key="3">
    <source>
        <dbReference type="Proteomes" id="UP001564760"/>
    </source>
</evidence>
<protein>
    <submittedName>
        <fullName evidence="2">Glycosyltransferase</fullName>
        <ecNumber evidence="2">2.4.-.-</ecNumber>
    </submittedName>
</protein>
<dbReference type="PANTHER" id="PTHR22916">
    <property type="entry name" value="GLYCOSYLTRANSFERASE"/>
    <property type="match status" value="1"/>
</dbReference>
<dbReference type="Proteomes" id="UP001564760">
    <property type="component" value="Unassembled WGS sequence"/>
</dbReference>
<proteinExistence type="predicted"/>
<dbReference type="PANTHER" id="PTHR22916:SF3">
    <property type="entry name" value="UDP-GLCNAC:BETAGAL BETA-1,3-N-ACETYLGLUCOSAMINYLTRANSFERASE-LIKE PROTEIN 1"/>
    <property type="match status" value="1"/>
</dbReference>
<dbReference type="InterPro" id="IPR029044">
    <property type="entry name" value="Nucleotide-diphossugar_trans"/>
</dbReference>
<comment type="caution">
    <text evidence="2">The sequence shown here is derived from an EMBL/GenBank/DDBJ whole genome shotgun (WGS) entry which is preliminary data.</text>
</comment>